<dbReference type="GO" id="GO:0004519">
    <property type="term" value="F:endonuclease activity"/>
    <property type="evidence" value="ECO:0007669"/>
    <property type="project" value="UniProtKB-KW"/>
</dbReference>
<keyword evidence="1" id="KW-0540">Nuclease</keyword>
<reference evidence="1" key="1">
    <citation type="journal article" date="2015" name="Genome Announc.">
        <title>Draft Genome Sequence of Tolypothrix boutellei Strain VB521301.</title>
        <authorList>
            <person name="Chandrababunaidu M.M."/>
            <person name="Singh D."/>
            <person name="Sen D."/>
            <person name="Bhan S."/>
            <person name="Das S."/>
            <person name="Gupta A."/>
            <person name="Adhikary S.P."/>
            <person name="Tripathy S."/>
        </authorList>
    </citation>
    <scope>NUCLEOTIDE SEQUENCE</scope>
    <source>
        <strain evidence="1">VB521301</strain>
    </source>
</reference>
<proteinExistence type="predicted"/>
<protein>
    <submittedName>
        <fullName evidence="1">HNH endonuclease</fullName>
    </submittedName>
</protein>
<name>A0A0C1NF98_9CYAN</name>
<evidence type="ECO:0000313" key="1">
    <source>
        <dbReference type="EMBL" id="KIE13507.1"/>
    </source>
</evidence>
<sequence length="95" mass="10943">MGERYPQNWNEIAQAIKEKSGWRCTKCGLQCLRPSDDASQLSRSEKAARMLTVHHQNYIPEDNRLENLRALCSACHLAYHTRRRSNVSPGQLSLF</sequence>
<gene>
    <name evidence="1" type="ORF">DA73_0203720</name>
</gene>
<organism evidence="1">
    <name type="scientific">Tolypothrix bouteillei VB521301</name>
    <dbReference type="NCBI Taxonomy" id="1479485"/>
    <lineage>
        <taxon>Bacteria</taxon>
        <taxon>Bacillati</taxon>
        <taxon>Cyanobacteriota</taxon>
        <taxon>Cyanophyceae</taxon>
        <taxon>Nostocales</taxon>
        <taxon>Tolypothrichaceae</taxon>
        <taxon>Tolypothrix</taxon>
    </lineage>
</organism>
<keyword evidence="1" id="KW-0255">Endonuclease</keyword>
<accession>A0A0C1NF98</accession>
<dbReference type="STRING" id="1479485.DA73_0203720"/>
<dbReference type="AlphaFoldDB" id="A0A0C1NF98"/>
<keyword evidence="1" id="KW-0378">Hydrolase</keyword>
<dbReference type="EMBL" id="JHEG02000016">
    <property type="protein sequence ID" value="KIE13507.1"/>
    <property type="molecule type" value="Genomic_DNA"/>
</dbReference>
<comment type="caution">
    <text evidence="1">The sequence shown here is derived from an EMBL/GenBank/DDBJ whole genome shotgun (WGS) entry which is preliminary data.</text>
</comment>
<dbReference type="OrthoDB" id="161705at2"/>